<feature type="compositionally biased region" description="Basic and acidic residues" evidence="1">
    <location>
        <begin position="1"/>
        <end position="10"/>
    </location>
</feature>
<sequence length="87" mass="8947">MASSTVEEKGGGPVTDETYDYPEEVFVDGDVSGAGVDDPGSSQEEAEEPKKESGKGAENLKMTLIISGAVVAVIGAIFAIAKKIKEA</sequence>
<feature type="compositionally biased region" description="Acidic residues" evidence="1">
    <location>
        <begin position="17"/>
        <end position="27"/>
    </location>
</feature>
<evidence type="ECO:0000313" key="3">
    <source>
        <dbReference type="EMBL" id="KAG8387481.1"/>
    </source>
</evidence>
<protein>
    <submittedName>
        <fullName evidence="3">Uncharacterized protein</fullName>
    </submittedName>
</protein>
<accession>A0AAV6Y3M0</accession>
<evidence type="ECO:0000256" key="1">
    <source>
        <dbReference type="SAM" id="MobiDB-lite"/>
    </source>
</evidence>
<dbReference type="EMBL" id="WHWC01000002">
    <property type="protein sequence ID" value="KAG8387481.1"/>
    <property type="molecule type" value="Genomic_DNA"/>
</dbReference>
<keyword evidence="2" id="KW-1133">Transmembrane helix</keyword>
<evidence type="ECO:0000256" key="2">
    <source>
        <dbReference type="SAM" id="Phobius"/>
    </source>
</evidence>
<feature type="compositionally biased region" description="Low complexity" evidence="1">
    <location>
        <begin position="28"/>
        <end position="42"/>
    </location>
</feature>
<comment type="caution">
    <text evidence="3">The sequence shown here is derived from an EMBL/GenBank/DDBJ whole genome shotgun (WGS) entry which is preliminary data.</text>
</comment>
<proteinExistence type="predicted"/>
<keyword evidence="2" id="KW-0812">Transmembrane</keyword>
<evidence type="ECO:0000313" key="4">
    <source>
        <dbReference type="Proteomes" id="UP000826271"/>
    </source>
</evidence>
<feature type="transmembrane region" description="Helical" evidence="2">
    <location>
        <begin position="62"/>
        <end position="81"/>
    </location>
</feature>
<feature type="region of interest" description="Disordered" evidence="1">
    <location>
        <begin position="1"/>
        <end position="58"/>
    </location>
</feature>
<organism evidence="3 4">
    <name type="scientific">Buddleja alternifolia</name>
    <dbReference type="NCBI Taxonomy" id="168488"/>
    <lineage>
        <taxon>Eukaryota</taxon>
        <taxon>Viridiplantae</taxon>
        <taxon>Streptophyta</taxon>
        <taxon>Embryophyta</taxon>
        <taxon>Tracheophyta</taxon>
        <taxon>Spermatophyta</taxon>
        <taxon>Magnoliopsida</taxon>
        <taxon>eudicotyledons</taxon>
        <taxon>Gunneridae</taxon>
        <taxon>Pentapetalae</taxon>
        <taxon>asterids</taxon>
        <taxon>lamiids</taxon>
        <taxon>Lamiales</taxon>
        <taxon>Scrophulariaceae</taxon>
        <taxon>Buddlejeae</taxon>
        <taxon>Buddleja</taxon>
    </lineage>
</organism>
<dbReference type="AlphaFoldDB" id="A0AAV6Y3M0"/>
<name>A0AAV6Y3M0_9LAMI</name>
<keyword evidence="4" id="KW-1185">Reference proteome</keyword>
<dbReference type="PANTHER" id="PTHR37741:SF1">
    <property type="entry name" value="TRANSMEMBRANE PROTEIN"/>
    <property type="match status" value="1"/>
</dbReference>
<keyword evidence="2" id="KW-0472">Membrane</keyword>
<gene>
    <name evidence="3" type="ORF">BUALT_Bualt02G0025700</name>
</gene>
<reference evidence="3" key="1">
    <citation type="submission" date="2019-10" db="EMBL/GenBank/DDBJ databases">
        <authorList>
            <person name="Zhang R."/>
            <person name="Pan Y."/>
            <person name="Wang J."/>
            <person name="Ma R."/>
            <person name="Yu S."/>
        </authorList>
    </citation>
    <scope>NUCLEOTIDE SEQUENCE</scope>
    <source>
        <strain evidence="3">LA-IB0</strain>
        <tissue evidence="3">Leaf</tissue>
    </source>
</reference>
<dbReference type="Proteomes" id="UP000826271">
    <property type="component" value="Unassembled WGS sequence"/>
</dbReference>
<dbReference type="PANTHER" id="PTHR37741">
    <property type="entry name" value="TRANSMEMBRANE PROTEIN"/>
    <property type="match status" value="1"/>
</dbReference>